<organism evidence="1 2">
    <name type="scientific">Limosilactobacillus reuteri MM4-1A</name>
    <dbReference type="NCBI Taxonomy" id="548485"/>
    <lineage>
        <taxon>Bacteria</taxon>
        <taxon>Bacillati</taxon>
        <taxon>Bacillota</taxon>
        <taxon>Bacilli</taxon>
        <taxon>Lactobacillales</taxon>
        <taxon>Lactobacillaceae</taxon>
        <taxon>Limosilactobacillus</taxon>
    </lineage>
</organism>
<sequence length="42" mass="4981">MFNPKNSDSKNKKTTRLVVHHADKLNYFFRNFSAELIKNNVL</sequence>
<gene>
    <name evidence="1" type="ORF">HMPREF0536_10473</name>
</gene>
<evidence type="ECO:0000313" key="2">
    <source>
        <dbReference type="Proteomes" id="UP000004335"/>
    </source>
</evidence>
<protein>
    <submittedName>
        <fullName evidence="1">Uncharacterized protein</fullName>
    </submittedName>
</protein>
<comment type="caution">
    <text evidence="1">The sequence shown here is derived from an EMBL/GenBank/DDBJ whole genome shotgun (WGS) entry which is preliminary data.</text>
</comment>
<name>A0A828RI90_LIMRT</name>
<dbReference type="EMBL" id="ACGX02000005">
    <property type="protein sequence ID" value="EGC15628.1"/>
    <property type="molecule type" value="Genomic_DNA"/>
</dbReference>
<dbReference type="Proteomes" id="UP000004335">
    <property type="component" value="Unassembled WGS sequence"/>
</dbReference>
<reference evidence="1 2" key="1">
    <citation type="submission" date="2011-01" db="EMBL/GenBank/DDBJ databases">
        <authorList>
            <person name="Muzny D."/>
            <person name="Qin X."/>
            <person name="Buhay C."/>
            <person name="Dugan-Rocha S."/>
            <person name="Ding Y."/>
            <person name="Chen G."/>
            <person name="Hawes A."/>
            <person name="Holder M."/>
            <person name="Jhangiani S."/>
            <person name="Johnson A."/>
            <person name="Khan Z."/>
            <person name="Li Z."/>
            <person name="Liu W."/>
            <person name="Liu X."/>
            <person name="Perez L."/>
            <person name="Shen H."/>
            <person name="Wang Q."/>
            <person name="Watt J."/>
            <person name="Xi L."/>
            <person name="Xin Y."/>
            <person name="Zhou J."/>
            <person name="Deng J."/>
            <person name="Jiang H."/>
            <person name="Liu Y."/>
            <person name="Qu J."/>
            <person name="Song X.-Z."/>
            <person name="Zhang L."/>
            <person name="Villasana D."/>
            <person name="Johnson A."/>
            <person name="Liu J."/>
            <person name="Liyanage D."/>
            <person name="Lorensuhewa L."/>
            <person name="Robinson T."/>
            <person name="Song A."/>
            <person name="Song B.-B."/>
            <person name="Dinh H."/>
            <person name="Thornton R."/>
            <person name="Coyle M."/>
            <person name="Francisco L."/>
            <person name="Jackson L."/>
            <person name="Javaid M."/>
            <person name="Korchina V."/>
            <person name="Kovar C."/>
            <person name="Mata R."/>
            <person name="Mathew T."/>
            <person name="Ngo R."/>
            <person name="Nguyen L."/>
            <person name="Nguyen N."/>
            <person name="Okwuonu G."/>
            <person name="Ongeri F."/>
            <person name="Pham C."/>
            <person name="Simmons D."/>
            <person name="Wilczek-Boney K."/>
            <person name="Hale W."/>
            <person name="Jakkamsetti A."/>
            <person name="Pham P."/>
            <person name="Ruth R."/>
            <person name="San Lucas F."/>
            <person name="Warren J."/>
            <person name="Zhang J."/>
            <person name="Zhao Z."/>
            <person name="Zhou C."/>
            <person name="Zhu D."/>
            <person name="Lee S."/>
            <person name="Bess C."/>
            <person name="Blankenburg K."/>
            <person name="Forbes L."/>
            <person name="Fu Q."/>
            <person name="Gubbala S."/>
            <person name="Hirani K."/>
            <person name="Jayaseelan J.C."/>
            <person name="Lara F."/>
            <person name="Munidasa M."/>
            <person name="Palculict T."/>
            <person name="Patil S."/>
            <person name="Pu L.-L."/>
            <person name="Saada N."/>
            <person name="Tang L."/>
            <person name="Weissenberger G."/>
            <person name="Zhu Y."/>
            <person name="Hemphill L."/>
            <person name="Shang Y."/>
            <person name="Youmans B."/>
            <person name="Ayvaz T."/>
            <person name="Ross M."/>
            <person name="Santibanez J."/>
            <person name="Aqrawi P."/>
            <person name="Gross S."/>
            <person name="Joshi V."/>
            <person name="Fowler G."/>
            <person name="Nazareth L."/>
            <person name="Reid J."/>
            <person name="Worley K."/>
            <person name="Petrosino J."/>
            <person name="Highlander S."/>
            <person name="Gibbs R."/>
        </authorList>
    </citation>
    <scope>NUCLEOTIDE SEQUENCE [LARGE SCALE GENOMIC DNA]</scope>
    <source>
        <strain evidence="1 2">MM4-1A</strain>
    </source>
</reference>
<proteinExistence type="predicted"/>
<dbReference type="AlphaFoldDB" id="A0A828RI90"/>
<evidence type="ECO:0000313" key="1">
    <source>
        <dbReference type="EMBL" id="EGC15628.1"/>
    </source>
</evidence>
<accession>A0A828RI90</accession>